<dbReference type="EC" id="4.3.1.19" evidence="8"/>
<dbReference type="GO" id="GO:0004794">
    <property type="term" value="F:threonine deaminase activity"/>
    <property type="evidence" value="ECO:0007669"/>
    <property type="project" value="UniProtKB-EC"/>
</dbReference>
<dbReference type="PROSITE" id="PS00165">
    <property type="entry name" value="DEHYDRATASE_SER_THR"/>
    <property type="match status" value="1"/>
</dbReference>
<dbReference type="InterPro" id="IPR000634">
    <property type="entry name" value="Ser/Thr_deHydtase_PyrdxlP-BS"/>
</dbReference>
<dbReference type="SUPFAM" id="SSF53686">
    <property type="entry name" value="Tryptophan synthase beta subunit-like PLP-dependent enzymes"/>
    <property type="match status" value="1"/>
</dbReference>
<reference evidence="8 9" key="1">
    <citation type="submission" date="2023-07" db="EMBL/GenBank/DDBJ databases">
        <title>Genomic Encyclopedia of Type Strains, Phase IV (KMG-IV): sequencing the most valuable type-strain genomes for metagenomic binning, comparative biology and taxonomic classification.</title>
        <authorList>
            <person name="Goeker M."/>
        </authorList>
    </citation>
    <scope>NUCLEOTIDE SEQUENCE [LARGE SCALE GENOMIC DNA]</scope>
    <source>
        <strain evidence="8 9">DSM 1277</strain>
    </source>
</reference>
<comment type="caution">
    <text evidence="8">The sequence shown here is derived from an EMBL/GenBank/DDBJ whole genome shotgun (WGS) entry which is preliminary data.</text>
</comment>
<evidence type="ECO:0000256" key="5">
    <source>
        <dbReference type="ARBA" id="ARBA00022842"/>
    </source>
</evidence>
<keyword evidence="9" id="KW-1185">Reference proteome</keyword>
<dbReference type="PANTHER" id="PTHR43050">
    <property type="entry name" value="SERINE / THREONINE RACEMASE FAMILY MEMBER"/>
    <property type="match status" value="1"/>
</dbReference>
<dbReference type="InterPro" id="IPR036052">
    <property type="entry name" value="TrpB-like_PALP_sf"/>
</dbReference>
<evidence type="ECO:0000256" key="3">
    <source>
        <dbReference type="ARBA" id="ARBA00001936"/>
    </source>
</evidence>
<dbReference type="Gene3D" id="3.40.50.1100">
    <property type="match status" value="2"/>
</dbReference>
<evidence type="ECO:0000256" key="1">
    <source>
        <dbReference type="ARBA" id="ARBA00001913"/>
    </source>
</evidence>
<evidence type="ECO:0000256" key="2">
    <source>
        <dbReference type="ARBA" id="ARBA00001933"/>
    </source>
</evidence>
<name>A0ABU0DB00_9HYPH</name>
<keyword evidence="5" id="KW-0460">Magnesium</keyword>
<evidence type="ECO:0000259" key="7">
    <source>
        <dbReference type="Pfam" id="PF00291"/>
    </source>
</evidence>
<dbReference type="EMBL" id="JAUSUH010000001">
    <property type="protein sequence ID" value="MDQ0345604.1"/>
    <property type="molecule type" value="Genomic_DNA"/>
</dbReference>
<dbReference type="Pfam" id="PF00291">
    <property type="entry name" value="PALP"/>
    <property type="match status" value="1"/>
</dbReference>
<gene>
    <name evidence="8" type="ORF">J2S76_000005</name>
</gene>
<comment type="cofactor">
    <cofactor evidence="4">
        <name>Mg(2+)</name>
        <dbReference type="ChEBI" id="CHEBI:18420"/>
    </cofactor>
</comment>
<dbReference type="RefSeq" id="WP_307056344.1">
    <property type="nucleotide sequence ID" value="NZ_JAUSUH010000001.1"/>
</dbReference>
<sequence length="329" mass="34110">MMQSNALPTYDDIASAAERLASVAVRTPLLSSARLDAITGGRVFLKPEPLQRTGSFKFRGAYNRISRIPEDQRAGGVVACSSGNHAQGVAAAATLMGMASVIVMPKDAPDMKKARTIAFGGEVVEYDRETDDRDAIAGEIARARGAIFVPPYDDFHIIAGQGTVGLEIAEDLLARGLAPDVVVANASGGGLVSGIALAVRHHFPDARILTAEPAGFDDHARSFRSGGRERNNQATGSICDALLAATPGRLTFEISSRLVGEGVSATDEEVARAVAFAFEELKLVVEPGGAVALAAVLAGKLDLTGKLAVLVLSGGNVDASTFARCLAVA</sequence>
<evidence type="ECO:0000256" key="6">
    <source>
        <dbReference type="ARBA" id="ARBA00022898"/>
    </source>
</evidence>
<evidence type="ECO:0000313" key="9">
    <source>
        <dbReference type="Proteomes" id="UP001238467"/>
    </source>
</evidence>
<evidence type="ECO:0000256" key="4">
    <source>
        <dbReference type="ARBA" id="ARBA00001946"/>
    </source>
</evidence>
<dbReference type="Proteomes" id="UP001238467">
    <property type="component" value="Unassembled WGS sequence"/>
</dbReference>
<comment type="cofactor">
    <cofactor evidence="2">
        <name>pyridoxal 5'-phosphate</name>
        <dbReference type="ChEBI" id="CHEBI:597326"/>
    </cofactor>
</comment>
<dbReference type="CDD" id="cd01562">
    <property type="entry name" value="Thr-dehyd"/>
    <property type="match status" value="1"/>
</dbReference>
<comment type="cofactor">
    <cofactor evidence="3">
        <name>Mn(2+)</name>
        <dbReference type="ChEBI" id="CHEBI:29035"/>
    </cofactor>
</comment>
<comment type="cofactor">
    <cofactor evidence="1">
        <name>Ca(2+)</name>
        <dbReference type="ChEBI" id="CHEBI:29108"/>
    </cofactor>
</comment>
<protein>
    <submittedName>
        <fullName evidence="8">Threonine dehydratase</fullName>
        <ecNumber evidence="8">4.3.1.19</ecNumber>
    </submittedName>
</protein>
<organism evidence="8 9">
    <name type="scientific">Ancylobacter vacuolatus</name>
    <dbReference type="NCBI Taxonomy" id="223389"/>
    <lineage>
        <taxon>Bacteria</taxon>
        <taxon>Pseudomonadati</taxon>
        <taxon>Pseudomonadota</taxon>
        <taxon>Alphaproteobacteria</taxon>
        <taxon>Hyphomicrobiales</taxon>
        <taxon>Xanthobacteraceae</taxon>
        <taxon>Ancylobacter</taxon>
    </lineage>
</organism>
<keyword evidence="8" id="KW-0456">Lyase</keyword>
<dbReference type="PANTHER" id="PTHR43050:SF1">
    <property type="entry name" value="SERINE RACEMASE"/>
    <property type="match status" value="1"/>
</dbReference>
<evidence type="ECO:0000313" key="8">
    <source>
        <dbReference type="EMBL" id="MDQ0345604.1"/>
    </source>
</evidence>
<accession>A0ABU0DB00</accession>
<dbReference type="InterPro" id="IPR001926">
    <property type="entry name" value="TrpB-like_PALP"/>
</dbReference>
<keyword evidence="6" id="KW-0663">Pyridoxal phosphate</keyword>
<proteinExistence type="predicted"/>
<feature type="domain" description="Tryptophan synthase beta chain-like PALP" evidence="7">
    <location>
        <begin position="26"/>
        <end position="314"/>
    </location>
</feature>